<reference evidence="2" key="3">
    <citation type="submission" date="2019-06" db="EMBL/GenBank/DDBJ databases">
        <authorList>
            <person name="Poynton C."/>
            <person name="Hasenbein S."/>
            <person name="Benoit J.B."/>
            <person name="Sepulveda M.S."/>
            <person name="Poelchau M.F."/>
            <person name="Murali S.C."/>
            <person name="Chen S."/>
            <person name="Glastad K.M."/>
            <person name="Werren J.H."/>
            <person name="Vineis J.H."/>
            <person name="Bowen J.L."/>
            <person name="Friedrich M."/>
            <person name="Jones J."/>
            <person name="Robertson H.M."/>
            <person name="Feyereisen R."/>
            <person name="Mechler-Hickson A."/>
            <person name="Mathers N."/>
            <person name="Lee C.E."/>
            <person name="Colbourne J.K."/>
            <person name="Biales A."/>
            <person name="Johnston J.S."/>
            <person name="Wellborn G.A."/>
            <person name="Rosendale A.J."/>
            <person name="Cridge A.G."/>
            <person name="Munoz-Torres M.C."/>
            <person name="Bain P.A."/>
            <person name="Manny A.R."/>
            <person name="Major K.M."/>
            <person name="Lambert F.N."/>
            <person name="Vulpe C.D."/>
            <person name="Tuck P."/>
            <person name="Blalock B.J."/>
            <person name="Lin Y.-Y."/>
            <person name="Smith M.E."/>
            <person name="Ochoa-Acuna H."/>
            <person name="Chen M.-J.M."/>
            <person name="Childers C.P."/>
            <person name="Qu J."/>
            <person name="Dugan S."/>
            <person name="Lee S.L."/>
            <person name="Chao H."/>
            <person name="Dinh H."/>
            <person name="Han Y."/>
            <person name="Doddapaneni H."/>
            <person name="Worley K.C."/>
            <person name="Muzny D.M."/>
            <person name="Gibbs R.A."/>
            <person name="Richards S."/>
        </authorList>
    </citation>
    <scope>NUCLEOTIDE SEQUENCE</scope>
    <source>
        <strain evidence="2">HAZT.00-mixed</strain>
        <tissue evidence="2">Whole organism</tissue>
    </source>
</reference>
<comment type="caution">
    <text evidence="2">The sequence shown here is derived from an EMBL/GenBank/DDBJ whole genome shotgun (WGS) entry which is preliminary data.</text>
</comment>
<reference evidence="2" key="2">
    <citation type="journal article" date="2018" name="Environ. Sci. Technol.">
        <title>The Toxicogenome of Hyalella azteca: A Model for Sediment Ecotoxicology and Evolutionary Toxicology.</title>
        <authorList>
            <person name="Poynton H.C."/>
            <person name="Hasenbein S."/>
            <person name="Benoit J.B."/>
            <person name="Sepulveda M.S."/>
            <person name="Poelchau M.F."/>
            <person name="Hughes D.S.T."/>
            <person name="Murali S.C."/>
            <person name="Chen S."/>
            <person name="Glastad K.M."/>
            <person name="Goodisman M.A.D."/>
            <person name="Werren J.H."/>
            <person name="Vineis J.H."/>
            <person name="Bowen J.L."/>
            <person name="Friedrich M."/>
            <person name="Jones J."/>
            <person name="Robertson H.M."/>
            <person name="Feyereisen R."/>
            <person name="Mechler-Hickson A."/>
            <person name="Mathers N."/>
            <person name="Lee C.E."/>
            <person name="Colbourne J.K."/>
            <person name="Biales A."/>
            <person name="Johnston J.S."/>
            <person name="Wellborn G.A."/>
            <person name="Rosendale A.J."/>
            <person name="Cridge A.G."/>
            <person name="Munoz-Torres M.C."/>
            <person name="Bain P.A."/>
            <person name="Manny A.R."/>
            <person name="Major K.M."/>
            <person name="Lambert F.N."/>
            <person name="Vulpe C.D."/>
            <person name="Tuck P."/>
            <person name="Blalock B.J."/>
            <person name="Lin Y.Y."/>
            <person name="Smith M.E."/>
            <person name="Ochoa-Acuna H."/>
            <person name="Chen M.M."/>
            <person name="Childers C.P."/>
            <person name="Qu J."/>
            <person name="Dugan S."/>
            <person name="Lee S.L."/>
            <person name="Chao H."/>
            <person name="Dinh H."/>
            <person name="Han Y."/>
            <person name="Doddapaneni H."/>
            <person name="Worley K.C."/>
            <person name="Muzny D.M."/>
            <person name="Gibbs R.A."/>
            <person name="Richards S."/>
        </authorList>
    </citation>
    <scope>NUCLEOTIDE SEQUENCE</scope>
    <source>
        <strain evidence="2">HAZT.00-mixed</strain>
        <tissue evidence="2">Whole organism</tissue>
    </source>
</reference>
<protein>
    <submittedName>
        <fullName evidence="2">Uncharacterized protein</fullName>
    </submittedName>
</protein>
<accession>A0A6A0HAN6</accession>
<organism evidence="2">
    <name type="scientific">Hyalella azteca</name>
    <name type="common">Amphipod</name>
    <dbReference type="NCBI Taxonomy" id="294128"/>
    <lineage>
        <taxon>Eukaryota</taxon>
        <taxon>Metazoa</taxon>
        <taxon>Ecdysozoa</taxon>
        <taxon>Arthropoda</taxon>
        <taxon>Crustacea</taxon>
        <taxon>Multicrustacea</taxon>
        <taxon>Malacostraca</taxon>
        <taxon>Eumalacostraca</taxon>
        <taxon>Peracarida</taxon>
        <taxon>Amphipoda</taxon>
        <taxon>Senticaudata</taxon>
        <taxon>Talitrida</taxon>
        <taxon>Talitroidea</taxon>
        <taxon>Hyalellidae</taxon>
        <taxon>Hyalella</taxon>
    </lineage>
</organism>
<gene>
    <name evidence="2" type="ORF">HAZT_HAZT008108</name>
</gene>
<dbReference type="Proteomes" id="UP000711488">
    <property type="component" value="Unassembled WGS sequence"/>
</dbReference>
<feature type="region of interest" description="Disordered" evidence="1">
    <location>
        <begin position="1"/>
        <end position="32"/>
    </location>
</feature>
<proteinExistence type="predicted"/>
<sequence>MGGLHPLRRPVPERRAARARADRPHQAHHRAVQERACLRNIARQSVISVPLRPGGKPPRFGRRPPHRIESVAAAHVLRPRCTLPHTHTHLQHTL</sequence>
<feature type="compositionally biased region" description="Basic and acidic residues" evidence="1">
    <location>
        <begin position="10"/>
        <end position="32"/>
    </location>
</feature>
<evidence type="ECO:0000256" key="1">
    <source>
        <dbReference type="SAM" id="MobiDB-lite"/>
    </source>
</evidence>
<dbReference type="EMBL" id="JQDR03003075">
    <property type="protein sequence ID" value="KAA0202772.1"/>
    <property type="molecule type" value="Genomic_DNA"/>
</dbReference>
<feature type="non-terminal residue" evidence="2">
    <location>
        <position position="94"/>
    </location>
</feature>
<evidence type="ECO:0000313" key="2">
    <source>
        <dbReference type="EMBL" id="KAA0202772.1"/>
    </source>
</evidence>
<dbReference type="AlphaFoldDB" id="A0A6A0HAN6"/>
<name>A0A6A0HAN6_HYAAZ</name>
<reference evidence="2" key="1">
    <citation type="submission" date="2014-08" db="EMBL/GenBank/DDBJ databases">
        <authorList>
            <person name="Murali S."/>
            <person name="Richards S."/>
            <person name="Bandaranaike D."/>
            <person name="Bellair M."/>
            <person name="Blankenburg K."/>
            <person name="Chao H."/>
            <person name="Dinh H."/>
            <person name="Doddapaneni H."/>
            <person name="Dugan-Rocha S."/>
            <person name="Elkadiri S."/>
            <person name="Gnanaolivu R."/>
            <person name="Hughes D."/>
            <person name="Lee S."/>
            <person name="Li M."/>
            <person name="Ming W."/>
            <person name="Munidasa M."/>
            <person name="Muniz J."/>
            <person name="Nguyen L."/>
            <person name="Osuji N."/>
            <person name="Pu L.-L."/>
            <person name="Puazo M."/>
            <person name="Skinner E."/>
            <person name="Qu C."/>
            <person name="Quiroz J."/>
            <person name="Raj R."/>
            <person name="Weissenberger G."/>
            <person name="Xin Y."/>
            <person name="Zou X."/>
            <person name="Han Y."/>
            <person name="Worley K."/>
            <person name="Muzny D."/>
            <person name="Gibbs R."/>
        </authorList>
    </citation>
    <scope>NUCLEOTIDE SEQUENCE</scope>
    <source>
        <strain evidence="2">HAZT.00-mixed</strain>
        <tissue evidence="2">Whole organism</tissue>
    </source>
</reference>